<dbReference type="Proteomes" id="UP000570514">
    <property type="component" value="Unassembled WGS sequence"/>
</dbReference>
<evidence type="ECO:0000313" key="1">
    <source>
        <dbReference type="EMBL" id="NIK86962.1"/>
    </source>
</evidence>
<dbReference type="Gene3D" id="1.10.600.10">
    <property type="entry name" value="Farnesyl Diphosphate Synthase"/>
    <property type="match status" value="1"/>
</dbReference>
<evidence type="ECO:0000313" key="2">
    <source>
        <dbReference type="Proteomes" id="UP000570514"/>
    </source>
</evidence>
<dbReference type="AlphaFoldDB" id="A0A846MV28"/>
<comment type="caution">
    <text evidence="1">The sequence shown here is derived from an EMBL/GenBank/DDBJ whole genome shotgun (WGS) entry which is preliminary data.</text>
</comment>
<keyword evidence="2" id="KW-1185">Reference proteome</keyword>
<organism evidence="1 2">
    <name type="scientific">Rhizomicrobium palustre</name>
    <dbReference type="NCBI Taxonomy" id="189966"/>
    <lineage>
        <taxon>Bacteria</taxon>
        <taxon>Pseudomonadati</taxon>
        <taxon>Pseudomonadota</taxon>
        <taxon>Alphaproteobacteria</taxon>
        <taxon>Micropepsales</taxon>
        <taxon>Micropepsaceae</taxon>
        <taxon>Rhizomicrobium</taxon>
    </lineage>
</organism>
<dbReference type="EMBL" id="JAASRM010000001">
    <property type="protein sequence ID" value="NIK86962.1"/>
    <property type="molecule type" value="Genomic_DNA"/>
</dbReference>
<name>A0A846MV28_9PROT</name>
<protein>
    <recommendedName>
        <fullName evidence="3">Phytoene synthase</fullName>
    </recommendedName>
</protein>
<gene>
    <name evidence="1" type="ORF">FHS83_000280</name>
</gene>
<accession>A0A846MV28</accession>
<proteinExistence type="predicted"/>
<evidence type="ECO:0008006" key="3">
    <source>
        <dbReference type="Google" id="ProtNLM"/>
    </source>
</evidence>
<dbReference type="InterPro" id="IPR002060">
    <property type="entry name" value="Squ/phyt_synthse"/>
</dbReference>
<dbReference type="Pfam" id="PF00494">
    <property type="entry name" value="SQS_PSY"/>
    <property type="match status" value="1"/>
</dbReference>
<dbReference type="RefSeq" id="WP_167080125.1">
    <property type="nucleotide sequence ID" value="NZ_BAAADC010000001.1"/>
</dbReference>
<dbReference type="InterPro" id="IPR008949">
    <property type="entry name" value="Isoprenoid_synthase_dom_sf"/>
</dbReference>
<sequence>MAEDFFDACEQTVRRHDPDRYFAALFAPEAQRRHLFVLAALYYELAHVSASVREPMIGAIRFAWWRETVEGARAGKPREHVVAKALAQTFAEHDLPQALFDTLIEGWNALQDLAPDEAVANAEARIGALMRLGAMVCGVPDIDCRDAAIAYGLAGQSEHAALAQTHYNVARKKRIPKAVLPVVMPASLTPLYLKRADPPLWRKQIAYLRCAVTGKI</sequence>
<reference evidence="1 2" key="1">
    <citation type="submission" date="2020-03" db="EMBL/GenBank/DDBJ databases">
        <title>Genomic Encyclopedia of Type Strains, Phase IV (KMG-IV): sequencing the most valuable type-strain genomes for metagenomic binning, comparative biology and taxonomic classification.</title>
        <authorList>
            <person name="Goeker M."/>
        </authorList>
    </citation>
    <scope>NUCLEOTIDE SEQUENCE [LARGE SCALE GENOMIC DNA]</scope>
    <source>
        <strain evidence="1 2">DSM 19867</strain>
    </source>
</reference>
<dbReference type="SUPFAM" id="SSF48576">
    <property type="entry name" value="Terpenoid synthases"/>
    <property type="match status" value="1"/>
</dbReference>